<evidence type="ECO:0000256" key="1">
    <source>
        <dbReference type="SAM" id="MobiDB-lite"/>
    </source>
</evidence>
<sequence>MNSCPPPFPRTIMFQRFECIFLSTDGAATRTLASRQGEPGAISGPLPDFRARWNRAGRRRWSERRSRPTYVARGSPLAVCERALRYREGKNTEVHLQLTPWTLQFAHASKLVSLDSVCSRDSTGQCGRNLRFNRCAWTGDILNVSAPEPRPCQPGKYHAIKLRRCFINTRREHQPPCDGRCGVARLRTECGPGEGRCGPVASARVFARRRRDRRACGNSCVSRPGAVVAERLDSSHPTKANRFQSPTGSLSDFRKWESNQAMPLVGRVFSGSPISPPLYSSVAPYPPRFTFIGSQDLAVKSRPNFFTHCILFVPSRTINCFSKWRHIYLKYARMIHLRLLAYFACNSGSTCDVTSEGRCAHKYVVQASSEHSLRAHLRTYQSGLMDGEVVWFCESGSPTSAFSTVAPKILFFNLLEPVSPSLPWTYFALISAAFCGIFVSACLAILQLQRGHNTFVYVAYRYNCGEGRDLALRADEGEVRRVRGGGKIGDPRENPPTSGIVRNGFHVRKSGSDPACNRTRLA</sequence>
<gene>
    <name evidence="3" type="ORF">PR048_022060</name>
</gene>
<evidence type="ECO:0000256" key="2">
    <source>
        <dbReference type="SAM" id="Phobius"/>
    </source>
</evidence>
<feature type="region of interest" description="Disordered" evidence="1">
    <location>
        <begin position="482"/>
        <end position="503"/>
    </location>
</feature>
<name>A0ABQ9GZY8_9NEOP</name>
<feature type="transmembrane region" description="Helical" evidence="2">
    <location>
        <begin position="424"/>
        <end position="446"/>
    </location>
</feature>
<keyword evidence="4" id="KW-1185">Reference proteome</keyword>
<keyword evidence="2" id="KW-1133">Transmembrane helix</keyword>
<organism evidence="3 4">
    <name type="scientific">Dryococelus australis</name>
    <dbReference type="NCBI Taxonomy" id="614101"/>
    <lineage>
        <taxon>Eukaryota</taxon>
        <taxon>Metazoa</taxon>
        <taxon>Ecdysozoa</taxon>
        <taxon>Arthropoda</taxon>
        <taxon>Hexapoda</taxon>
        <taxon>Insecta</taxon>
        <taxon>Pterygota</taxon>
        <taxon>Neoptera</taxon>
        <taxon>Polyneoptera</taxon>
        <taxon>Phasmatodea</taxon>
        <taxon>Verophasmatodea</taxon>
        <taxon>Anareolatae</taxon>
        <taxon>Phasmatidae</taxon>
        <taxon>Eurycanthinae</taxon>
        <taxon>Dryococelus</taxon>
    </lineage>
</organism>
<evidence type="ECO:0000313" key="4">
    <source>
        <dbReference type="Proteomes" id="UP001159363"/>
    </source>
</evidence>
<dbReference type="EMBL" id="JARBHB010000008">
    <property type="protein sequence ID" value="KAJ8877605.1"/>
    <property type="molecule type" value="Genomic_DNA"/>
</dbReference>
<accession>A0ABQ9GZY8</accession>
<dbReference type="Proteomes" id="UP001159363">
    <property type="component" value="Chromosome 7"/>
</dbReference>
<evidence type="ECO:0000313" key="3">
    <source>
        <dbReference type="EMBL" id="KAJ8877605.1"/>
    </source>
</evidence>
<keyword evidence="2" id="KW-0472">Membrane</keyword>
<reference evidence="3 4" key="1">
    <citation type="submission" date="2023-02" db="EMBL/GenBank/DDBJ databases">
        <title>LHISI_Scaffold_Assembly.</title>
        <authorList>
            <person name="Stuart O.P."/>
            <person name="Cleave R."/>
            <person name="Magrath M.J.L."/>
            <person name="Mikheyev A.S."/>
        </authorList>
    </citation>
    <scope>NUCLEOTIDE SEQUENCE [LARGE SCALE GENOMIC DNA]</scope>
    <source>
        <strain evidence="3">Daus_M_001</strain>
        <tissue evidence="3">Leg muscle</tissue>
    </source>
</reference>
<proteinExistence type="predicted"/>
<comment type="caution">
    <text evidence="3">The sequence shown here is derived from an EMBL/GenBank/DDBJ whole genome shotgun (WGS) entry which is preliminary data.</text>
</comment>
<keyword evidence="2" id="KW-0812">Transmembrane</keyword>
<protein>
    <submittedName>
        <fullName evidence="3">Uncharacterized protein</fullName>
    </submittedName>
</protein>